<feature type="domain" description="RING-type" evidence="7">
    <location>
        <begin position="1546"/>
        <end position="1591"/>
    </location>
</feature>
<dbReference type="GO" id="GO:0006974">
    <property type="term" value="P:DNA damage response"/>
    <property type="evidence" value="ECO:0007669"/>
    <property type="project" value="TreeGrafter"/>
</dbReference>
<dbReference type="Pfam" id="PF13445">
    <property type="entry name" value="zf-RING_UBOX"/>
    <property type="match status" value="1"/>
</dbReference>
<evidence type="ECO:0000313" key="11">
    <source>
        <dbReference type="RefSeq" id="XP_022082033.1"/>
    </source>
</evidence>
<feature type="domain" description="Helicase C-terminal" evidence="8">
    <location>
        <begin position="1627"/>
        <end position="1781"/>
    </location>
</feature>
<dbReference type="SMART" id="SM00249">
    <property type="entry name" value="PHD"/>
    <property type="match status" value="1"/>
</dbReference>
<evidence type="ECO:0000259" key="7">
    <source>
        <dbReference type="PROSITE" id="PS50089"/>
    </source>
</evidence>
<gene>
    <name evidence="10 11" type="primary">LOC110974591</name>
</gene>
<dbReference type="KEGG" id="aplc:110974591"/>
<keyword evidence="2 5" id="KW-0863">Zinc-finger</keyword>
<feature type="region of interest" description="Disordered" evidence="6">
    <location>
        <begin position="680"/>
        <end position="772"/>
    </location>
</feature>
<dbReference type="GeneID" id="110974591"/>
<dbReference type="Gene3D" id="3.40.50.10810">
    <property type="entry name" value="Tandem AAA-ATPase domain"/>
    <property type="match status" value="2"/>
</dbReference>
<dbReference type="InterPro" id="IPR000330">
    <property type="entry name" value="SNF2_N"/>
</dbReference>
<dbReference type="CDD" id="cd18793">
    <property type="entry name" value="SF2_C_SNF"/>
    <property type="match status" value="1"/>
</dbReference>
<dbReference type="SUPFAM" id="SSF52540">
    <property type="entry name" value="P-loop containing nucleoside triphosphate hydrolases"/>
    <property type="match status" value="3"/>
</dbReference>
<evidence type="ECO:0000256" key="3">
    <source>
        <dbReference type="ARBA" id="ARBA00022801"/>
    </source>
</evidence>
<dbReference type="Pfam" id="PF00628">
    <property type="entry name" value="PHD"/>
    <property type="match status" value="1"/>
</dbReference>
<sequence>MSKRKGKAPVQLNPSKRWLLSWDMNDGKQPGASTSHGGTVTMPSDAPETVLDVACGPRSSESIGDPVSAKSKIQAPPHHITPSEYQTLWERADYSITIHEHCPQGDLACRLGQIALGLAPHRLSKQSEPTTSLEISAVNSEGEGCDDLVPDALPKQIPRGRCSLFISSVGPHYLVFDYAPDNVENAPNGLSSRVYFCLKAAVLNEPPVSCLDSVEHVCHHHKSKVKLIRHGYDSKTGRLSLSICLLRPALAVPKFASEPVRRLDFAYHMQNLMHWLHGFQAPAPRQVPTSKRHDFNQLFDAVRRRHAESGNHAIALTIQLQHPCLVPTLREYQRQAVSWMLQKEGFRERKDEKEGAELGTRESGRLHCMWSELQLADQTLFYNYHSGQFTRQRFTQLPPFPGGILADEMGLGKTVEVLACILAHPRYQAAPTPSETNDASVDKEGGPHPTCALTVVDDKPSNSSRCVSEAGTSDTECLSNAALREEMREVVGRVAQEGNAVKAKAGSTSTGPGPMDQSTVGTLQQAETKLEGPLHSSGGGKAAFSDSGVIASQPDMSQHSQETCSLRTVDSSSGMHAERTSSVVSIANPEAQPRRKEQISASVTKTEDTGGPDQLSTTSVQAKHLQTEDFIKPGSVSSAVLLDDMPSGSKHPMSQQRALVSKILETAETKLTLDLDSAEIHVKGEDGNPCVPENVEPPMAKSTDQSVHAASEDECASPRQPSETSPPSDQQSTAATTSAEVGGDASKSSKKPKKKAAPRRPPPNPYLRPASREPPKFRFECICGVREGELDPERSIQCRQCGGWQHSRCVNYSKEFLGSKGYLCPMCCMEQPAVPSGATLIVSPTTICHQWIDEINRHIQSQTLNVLVYNGVKKHGFFQPWMLAKHDIVITTYNTLRTELNYVDLPHTNSETGRRLRHAKRYMAVPSPLPAVEWWRVCLDEAQMVECPTAKVAEMALRLTAVNRWCVTGTPIQKDLDNLYGLFLFLGVEPHWVRSWWDNMLYYPYLHGNQEPMEKALAEVLWRSAKKDVIHQINIPAQTERTHWLQFSPIETHFYKRKQEDCSKDFLEAAGRMKVDIRTRLSTLARDTVHRLMNPLLRLRQACCHPQAVRGEFISMQRTTLSMAELLASLTLKARLESEEAHRQLVCALNGLAAVCIIKGEILDAIQDYREILRSAEEHKDRLKTDSLQRLHATHNLNQLIQLKPDGLVPTLRDGDLEQQVQEIRDAYLAKAEAALQSSIVSLRPLQEKIAELKPKLSPRTPWWLDGLQWLRYVGVEEDFVDKVKDTLMSTTHMDSMSVANHFSTIHGLQMVLVNKLDDLDNAYKRVLAGMEQLNMDVTQELVDEATDCHLRPFGGKPKNRCTFCTVHNFFVEYETCLFSIKQREVLSEADEDESEATGPRVQGSWAASETERILRALLASLRQHGGDREVLEEGGAHIEMMEVQKKEFKSLRATWTMLCERVAAWDELKMATTRLRLREAHEPEEITAEANVIEPGQLDQQRLKLLSDRALAQSELKKKLGQLVYLKSLAQAQSDLPEGNNPEPCPICVRELGKQWTVLPCGHSFCNSCMDMMRVHRGGQRKTLRCAICRAVASLQEISYVSTQPTDQPEDCAIPVKGGFSTKVEAVVRTLLQLQEQDPNVKAIVFSTWVDVLTVIAKALKDNHVEFRSIGSRGERQFKENLMDFKQEDGVTALLLPVHSGSKGLNIIEATHVLLVEPILNPASELQAVGRVHRIGQTKPTVVHRFLVRDTIEERLHAFLQANHTSDSLDSMEGETGTLTLQNLKQLFTDESGAPDSATADGIVDQTDD</sequence>
<dbReference type="Pfam" id="PF00271">
    <property type="entry name" value="Helicase_C"/>
    <property type="match status" value="1"/>
</dbReference>
<dbReference type="SUPFAM" id="SSF57903">
    <property type="entry name" value="FYVE/PHD zinc finger"/>
    <property type="match status" value="1"/>
</dbReference>
<feature type="region of interest" description="Disordered" evidence="6">
    <location>
        <begin position="552"/>
        <end position="616"/>
    </location>
</feature>
<dbReference type="Pfam" id="PF21324">
    <property type="entry name" value="SHPRH_helical-2nd"/>
    <property type="match status" value="1"/>
</dbReference>
<dbReference type="InterPro" id="IPR027417">
    <property type="entry name" value="P-loop_NTPase"/>
</dbReference>
<dbReference type="PANTHER" id="PTHR45865:SF1">
    <property type="entry name" value="E3 UBIQUITIN-PROTEIN LIGASE SHPRH"/>
    <property type="match status" value="1"/>
</dbReference>
<accession>A0A8B7XPD9</accession>
<dbReference type="GO" id="GO:0005634">
    <property type="term" value="C:nucleus"/>
    <property type="evidence" value="ECO:0007669"/>
    <property type="project" value="TreeGrafter"/>
</dbReference>
<dbReference type="SMART" id="SM00490">
    <property type="entry name" value="HELICc"/>
    <property type="match status" value="1"/>
</dbReference>
<evidence type="ECO:0000256" key="2">
    <source>
        <dbReference type="ARBA" id="ARBA00022771"/>
    </source>
</evidence>
<feature type="compositionally biased region" description="Polar residues" evidence="6">
    <location>
        <begin position="31"/>
        <end position="42"/>
    </location>
</feature>
<keyword evidence="1" id="KW-0479">Metal-binding</keyword>
<dbReference type="InterPro" id="IPR048695">
    <property type="entry name" value="SHPRH_helical_2nd"/>
</dbReference>
<dbReference type="CDD" id="cd18070">
    <property type="entry name" value="DEXQc_SHPRH"/>
    <property type="match status" value="1"/>
</dbReference>
<evidence type="ECO:0000313" key="9">
    <source>
        <dbReference type="Proteomes" id="UP000694845"/>
    </source>
</evidence>
<dbReference type="InterPro" id="IPR011011">
    <property type="entry name" value="Znf_FYVE_PHD"/>
</dbReference>
<dbReference type="InterPro" id="IPR049730">
    <property type="entry name" value="SNF2/RAD54-like_C"/>
</dbReference>
<feature type="region of interest" description="Disordered" evidence="6">
    <location>
        <begin position="428"/>
        <end position="449"/>
    </location>
</feature>
<dbReference type="OrthoDB" id="423559at2759"/>
<evidence type="ECO:0000313" key="10">
    <source>
        <dbReference type="RefSeq" id="XP_022082032.1"/>
    </source>
</evidence>
<feature type="compositionally biased region" description="Polar residues" evidence="6">
    <location>
        <begin position="719"/>
        <end position="739"/>
    </location>
</feature>
<dbReference type="Pfam" id="PF00176">
    <property type="entry name" value="SNF2-rel_dom"/>
    <property type="match status" value="1"/>
</dbReference>
<dbReference type="RefSeq" id="XP_022082032.1">
    <property type="nucleotide sequence ID" value="XM_022226340.1"/>
</dbReference>
<feature type="compositionally biased region" description="Basic residues" evidence="6">
    <location>
        <begin position="748"/>
        <end position="758"/>
    </location>
</feature>
<dbReference type="GO" id="GO:0008270">
    <property type="term" value="F:zinc ion binding"/>
    <property type="evidence" value="ECO:0007669"/>
    <property type="project" value="UniProtKB-KW"/>
</dbReference>
<dbReference type="InterPro" id="IPR001841">
    <property type="entry name" value="Znf_RING"/>
</dbReference>
<dbReference type="SMART" id="SM00487">
    <property type="entry name" value="DEXDc"/>
    <property type="match status" value="1"/>
</dbReference>
<evidence type="ECO:0000259" key="8">
    <source>
        <dbReference type="PROSITE" id="PS51194"/>
    </source>
</evidence>
<dbReference type="PROSITE" id="PS00518">
    <property type="entry name" value="ZF_RING_1"/>
    <property type="match status" value="1"/>
</dbReference>
<dbReference type="GO" id="GO:0000209">
    <property type="term" value="P:protein polyubiquitination"/>
    <property type="evidence" value="ECO:0007669"/>
    <property type="project" value="TreeGrafter"/>
</dbReference>
<dbReference type="InterPro" id="IPR001965">
    <property type="entry name" value="Znf_PHD"/>
</dbReference>
<dbReference type="InterPro" id="IPR001650">
    <property type="entry name" value="Helicase_C-like"/>
</dbReference>
<dbReference type="Pfam" id="PF21325">
    <property type="entry name" value="SHPRH_helical-1st"/>
    <property type="match status" value="1"/>
</dbReference>
<dbReference type="GO" id="GO:0061630">
    <property type="term" value="F:ubiquitin protein ligase activity"/>
    <property type="evidence" value="ECO:0007669"/>
    <property type="project" value="TreeGrafter"/>
</dbReference>
<dbReference type="InterPro" id="IPR052583">
    <property type="entry name" value="ATP-helicase/E3_Ub-Ligase"/>
</dbReference>
<dbReference type="InterPro" id="IPR038718">
    <property type="entry name" value="SNF2-like_sf"/>
</dbReference>
<dbReference type="PANTHER" id="PTHR45865">
    <property type="entry name" value="E3 UBIQUITIN-PROTEIN LIGASE SHPRH FAMILY MEMBER"/>
    <property type="match status" value="1"/>
</dbReference>
<keyword evidence="3" id="KW-0378">Hydrolase</keyword>
<dbReference type="GO" id="GO:0016787">
    <property type="term" value="F:hydrolase activity"/>
    <property type="evidence" value="ECO:0007669"/>
    <property type="project" value="UniProtKB-KW"/>
</dbReference>
<dbReference type="Proteomes" id="UP000694845">
    <property type="component" value="Unplaced"/>
</dbReference>
<feature type="compositionally biased region" description="Polar residues" evidence="6">
    <location>
        <begin position="506"/>
        <end position="525"/>
    </location>
</feature>
<dbReference type="Gene3D" id="3.30.40.10">
    <property type="entry name" value="Zinc/RING finger domain, C3HC4 (zinc finger)"/>
    <property type="match status" value="2"/>
</dbReference>
<dbReference type="SUPFAM" id="SSF57850">
    <property type="entry name" value="RING/U-box"/>
    <property type="match status" value="1"/>
</dbReference>
<keyword evidence="9" id="KW-1185">Reference proteome</keyword>
<evidence type="ECO:0000256" key="6">
    <source>
        <dbReference type="SAM" id="MobiDB-lite"/>
    </source>
</evidence>
<dbReference type="GO" id="GO:0005524">
    <property type="term" value="F:ATP binding"/>
    <property type="evidence" value="ECO:0007669"/>
    <property type="project" value="InterPro"/>
</dbReference>
<reference evidence="10 11" key="1">
    <citation type="submission" date="2025-04" db="UniProtKB">
        <authorList>
            <consortium name="RefSeq"/>
        </authorList>
    </citation>
    <scope>IDENTIFICATION</scope>
</reference>
<organism evidence="9 10">
    <name type="scientific">Acanthaster planci</name>
    <name type="common">Crown-of-thorns starfish</name>
    <dbReference type="NCBI Taxonomy" id="133434"/>
    <lineage>
        <taxon>Eukaryota</taxon>
        <taxon>Metazoa</taxon>
        <taxon>Echinodermata</taxon>
        <taxon>Eleutherozoa</taxon>
        <taxon>Asterozoa</taxon>
        <taxon>Asteroidea</taxon>
        <taxon>Valvatacea</taxon>
        <taxon>Valvatida</taxon>
        <taxon>Acanthasteridae</taxon>
        <taxon>Acanthaster</taxon>
    </lineage>
</organism>
<dbReference type="FunFam" id="3.40.50.10810:FF:000013">
    <property type="entry name" value="E3 ubiquitin-protein ligase SHPRH isoform X2"/>
    <property type="match status" value="1"/>
</dbReference>
<dbReference type="CDD" id="cd15547">
    <property type="entry name" value="PHD_SHPRH"/>
    <property type="match status" value="1"/>
</dbReference>
<dbReference type="PROSITE" id="PS51194">
    <property type="entry name" value="HELICASE_CTER"/>
    <property type="match status" value="1"/>
</dbReference>
<dbReference type="InterPro" id="IPR017907">
    <property type="entry name" value="Znf_RING_CS"/>
</dbReference>
<evidence type="ECO:0000256" key="4">
    <source>
        <dbReference type="ARBA" id="ARBA00022833"/>
    </source>
</evidence>
<dbReference type="InterPro" id="IPR019787">
    <property type="entry name" value="Znf_PHD-finger"/>
</dbReference>
<dbReference type="InterPro" id="IPR019786">
    <property type="entry name" value="Zinc_finger_PHD-type_CS"/>
</dbReference>
<dbReference type="RefSeq" id="XP_022082033.1">
    <property type="nucleotide sequence ID" value="XM_022226341.1"/>
</dbReference>
<dbReference type="PROSITE" id="PS50089">
    <property type="entry name" value="ZF_RING_2"/>
    <property type="match status" value="1"/>
</dbReference>
<evidence type="ECO:0000256" key="5">
    <source>
        <dbReference type="PROSITE-ProRule" id="PRU00175"/>
    </source>
</evidence>
<feature type="region of interest" description="Disordered" evidence="6">
    <location>
        <begin position="499"/>
        <end position="525"/>
    </location>
</feature>
<dbReference type="InterPro" id="IPR013083">
    <property type="entry name" value="Znf_RING/FYVE/PHD"/>
</dbReference>
<evidence type="ECO:0000256" key="1">
    <source>
        <dbReference type="ARBA" id="ARBA00022723"/>
    </source>
</evidence>
<dbReference type="InterPro" id="IPR014001">
    <property type="entry name" value="Helicase_ATP-bd"/>
</dbReference>
<keyword evidence="4" id="KW-0862">Zinc</keyword>
<protein>
    <submittedName>
        <fullName evidence="10 11">E3 ubiquitin-protein ligase SHPRH-like isoform X1</fullName>
    </submittedName>
</protein>
<proteinExistence type="predicted"/>
<dbReference type="CTD" id="257218"/>
<name>A0A8B7XPD9_ACAPL</name>
<feature type="compositionally biased region" description="Polar residues" evidence="6">
    <location>
        <begin position="554"/>
        <end position="585"/>
    </location>
</feature>
<dbReference type="InterPro" id="IPR027370">
    <property type="entry name" value="Znf-RING_euk"/>
</dbReference>
<dbReference type="OMA" id="FIIPEIM"/>
<feature type="region of interest" description="Disordered" evidence="6">
    <location>
        <begin position="1"/>
        <end position="79"/>
    </location>
</feature>
<dbReference type="SMART" id="SM00184">
    <property type="entry name" value="RING"/>
    <property type="match status" value="1"/>
</dbReference>
<dbReference type="InterPro" id="IPR048686">
    <property type="entry name" value="SHPRH_helical_1st"/>
</dbReference>
<dbReference type="CDD" id="cd16569">
    <property type="entry name" value="RING-HC_SHPRH-like"/>
    <property type="match status" value="1"/>
</dbReference>
<dbReference type="PROSITE" id="PS01359">
    <property type="entry name" value="ZF_PHD_1"/>
    <property type="match status" value="1"/>
</dbReference>
<dbReference type="Gene3D" id="3.40.50.300">
    <property type="entry name" value="P-loop containing nucleotide triphosphate hydrolases"/>
    <property type="match status" value="1"/>
</dbReference>